<dbReference type="SMART" id="SM00338">
    <property type="entry name" value="BRLZ"/>
    <property type="match status" value="1"/>
</dbReference>
<dbReference type="GO" id="GO:0003700">
    <property type="term" value="F:DNA-binding transcription factor activity"/>
    <property type="evidence" value="ECO:0007669"/>
    <property type="project" value="InterPro"/>
</dbReference>
<gene>
    <name evidence="3" type="ORF">FisN_12Lu399</name>
</gene>
<feature type="domain" description="BZIP" evidence="2">
    <location>
        <begin position="16"/>
        <end position="79"/>
    </location>
</feature>
<evidence type="ECO:0000313" key="4">
    <source>
        <dbReference type="Proteomes" id="UP000198406"/>
    </source>
</evidence>
<dbReference type="Proteomes" id="UP000198406">
    <property type="component" value="Unassembled WGS sequence"/>
</dbReference>
<dbReference type="InterPro" id="IPR046347">
    <property type="entry name" value="bZIP_sf"/>
</dbReference>
<organism evidence="3 4">
    <name type="scientific">Fistulifera solaris</name>
    <name type="common">Oleaginous diatom</name>
    <dbReference type="NCBI Taxonomy" id="1519565"/>
    <lineage>
        <taxon>Eukaryota</taxon>
        <taxon>Sar</taxon>
        <taxon>Stramenopiles</taxon>
        <taxon>Ochrophyta</taxon>
        <taxon>Bacillariophyta</taxon>
        <taxon>Bacillariophyceae</taxon>
        <taxon>Bacillariophycidae</taxon>
        <taxon>Naviculales</taxon>
        <taxon>Naviculaceae</taxon>
        <taxon>Fistulifera</taxon>
    </lineage>
</organism>
<dbReference type="EMBL" id="BDSP01000087">
    <property type="protein sequence ID" value="GAX14971.1"/>
    <property type="molecule type" value="Genomic_DNA"/>
</dbReference>
<feature type="compositionally biased region" description="Basic and acidic residues" evidence="1">
    <location>
        <begin position="175"/>
        <end position="193"/>
    </location>
</feature>
<evidence type="ECO:0000256" key="1">
    <source>
        <dbReference type="SAM" id="MobiDB-lite"/>
    </source>
</evidence>
<dbReference type="Pfam" id="PF00170">
    <property type="entry name" value="bZIP_1"/>
    <property type="match status" value="1"/>
</dbReference>
<dbReference type="AlphaFoldDB" id="A0A1Z5JMG1"/>
<dbReference type="PROSITE" id="PS00036">
    <property type="entry name" value="BZIP_BASIC"/>
    <property type="match status" value="1"/>
</dbReference>
<accession>A0A1Z5JMG1</accession>
<comment type="caution">
    <text evidence="3">The sequence shown here is derived from an EMBL/GenBank/DDBJ whole genome shotgun (WGS) entry which is preliminary data.</text>
</comment>
<dbReference type="PROSITE" id="PS50217">
    <property type="entry name" value="BZIP"/>
    <property type="match status" value="1"/>
</dbReference>
<dbReference type="SUPFAM" id="SSF57959">
    <property type="entry name" value="Leucine zipper domain"/>
    <property type="match status" value="1"/>
</dbReference>
<evidence type="ECO:0000259" key="2">
    <source>
        <dbReference type="PROSITE" id="PS50217"/>
    </source>
</evidence>
<evidence type="ECO:0000313" key="3">
    <source>
        <dbReference type="EMBL" id="GAX14971.1"/>
    </source>
</evidence>
<dbReference type="OrthoDB" id="55412at2759"/>
<reference evidence="3 4" key="1">
    <citation type="journal article" date="2015" name="Plant Cell">
        <title>Oil accumulation by the oleaginous diatom Fistulifera solaris as revealed by the genome and transcriptome.</title>
        <authorList>
            <person name="Tanaka T."/>
            <person name="Maeda Y."/>
            <person name="Veluchamy A."/>
            <person name="Tanaka M."/>
            <person name="Abida H."/>
            <person name="Marechal E."/>
            <person name="Bowler C."/>
            <person name="Muto M."/>
            <person name="Sunaga Y."/>
            <person name="Tanaka M."/>
            <person name="Yoshino T."/>
            <person name="Taniguchi T."/>
            <person name="Fukuda Y."/>
            <person name="Nemoto M."/>
            <person name="Matsumoto M."/>
            <person name="Wong P.S."/>
            <person name="Aburatani S."/>
            <person name="Fujibuchi W."/>
        </authorList>
    </citation>
    <scope>NUCLEOTIDE SEQUENCE [LARGE SCALE GENOMIC DNA]</scope>
    <source>
        <strain evidence="3 4">JPCC DA0580</strain>
    </source>
</reference>
<feature type="compositionally biased region" description="Basic and acidic residues" evidence="1">
    <location>
        <begin position="18"/>
        <end position="32"/>
    </location>
</feature>
<feature type="region of interest" description="Disordered" evidence="1">
    <location>
        <begin position="18"/>
        <end position="37"/>
    </location>
</feature>
<feature type="region of interest" description="Disordered" evidence="1">
    <location>
        <begin position="86"/>
        <end position="110"/>
    </location>
</feature>
<name>A0A1Z5JMG1_FISSO</name>
<keyword evidence="4" id="KW-1185">Reference proteome</keyword>
<feature type="region of interest" description="Disordered" evidence="1">
    <location>
        <begin position="174"/>
        <end position="193"/>
    </location>
</feature>
<dbReference type="InParanoid" id="A0A1Z5JMG1"/>
<proteinExistence type="predicted"/>
<dbReference type="InterPro" id="IPR004827">
    <property type="entry name" value="bZIP"/>
</dbReference>
<dbReference type="Gene3D" id="1.20.5.170">
    <property type="match status" value="1"/>
</dbReference>
<sequence>MLAANGIDDHELERKELSRKNRLEQNRKAARESRRRKKLMVDELQRSVIFFTRANALLRQQNTDLLTRISEAQRIVTAHEFARLEASGNGTDNDSSSQQVSESSGKSPSMRIGATMKAMASFQEAASVAMQSAMKGLASINAHHIGKLTDEGAPIILAASREPCPIFTDTNEEGQEQRVKFGDGNHNTDFESV</sequence>
<protein>
    <recommendedName>
        <fullName evidence="2">BZIP domain-containing protein</fullName>
    </recommendedName>
</protein>
<feature type="compositionally biased region" description="Low complexity" evidence="1">
    <location>
        <begin position="95"/>
        <end position="109"/>
    </location>
</feature>